<accession>A0A1G7WWE6</accession>
<evidence type="ECO:0000256" key="1">
    <source>
        <dbReference type="SAM" id="SignalP"/>
    </source>
</evidence>
<feature type="signal peptide" evidence="1">
    <location>
        <begin position="1"/>
        <end position="23"/>
    </location>
</feature>
<dbReference type="RefSeq" id="WP_091254792.1">
    <property type="nucleotide sequence ID" value="NZ_FNDB01000002.1"/>
</dbReference>
<evidence type="ECO:0008006" key="4">
    <source>
        <dbReference type="Google" id="ProtNLM"/>
    </source>
</evidence>
<reference evidence="3" key="1">
    <citation type="submission" date="2016-10" db="EMBL/GenBank/DDBJ databases">
        <authorList>
            <person name="Varghese N."/>
            <person name="Submissions S."/>
        </authorList>
    </citation>
    <scope>NUCLEOTIDE SEQUENCE [LARGE SCALE GENOMIC DNA]</scope>
    <source>
        <strain evidence="3">CGMCC 1.2747</strain>
    </source>
</reference>
<dbReference type="OrthoDB" id="793529at2"/>
<name>A0A1G7WWE6_9FLAO</name>
<feature type="chain" id="PRO_5011672543" description="Conjugal transfer protein TraI" evidence="1">
    <location>
        <begin position="24"/>
        <end position="233"/>
    </location>
</feature>
<dbReference type="STRING" id="178355.SAMN04488062_10254"/>
<organism evidence="2 3">
    <name type="scientific">Flavobacterium omnivorum</name>
    <dbReference type="NCBI Taxonomy" id="178355"/>
    <lineage>
        <taxon>Bacteria</taxon>
        <taxon>Pseudomonadati</taxon>
        <taxon>Bacteroidota</taxon>
        <taxon>Flavobacteriia</taxon>
        <taxon>Flavobacteriales</taxon>
        <taxon>Flavobacteriaceae</taxon>
        <taxon>Flavobacterium</taxon>
    </lineage>
</organism>
<proteinExistence type="predicted"/>
<dbReference type="EMBL" id="FNDB01000002">
    <property type="protein sequence ID" value="SDG76209.1"/>
    <property type="molecule type" value="Genomic_DNA"/>
</dbReference>
<keyword evidence="3" id="KW-1185">Reference proteome</keyword>
<dbReference type="AlphaFoldDB" id="A0A1G7WWE6"/>
<evidence type="ECO:0000313" key="3">
    <source>
        <dbReference type="Proteomes" id="UP000199274"/>
    </source>
</evidence>
<protein>
    <recommendedName>
        <fullName evidence="4">Conjugal transfer protein TraI</fullName>
    </recommendedName>
</protein>
<gene>
    <name evidence="2" type="ORF">SAMN04488062_10254</name>
</gene>
<dbReference type="Proteomes" id="UP000199274">
    <property type="component" value="Unassembled WGS sequence"/>
</dbReference>
<sequence length="233" mass="27319">MKSKKKIMVCLLCLLLLSTPARPSATFTAFPIIGLIKEAVKKVILAIDLRIQRLQNKTIWLQNAQKKLENTLSKLKLDEISNWTQKQKDLYQNYYDELMKVKNIITYYQRIRDITKKQIRLVDEYERAWSLFQQDNHFNVDELGYMQKVYSGILNESMKNIDQIFLILDSFSTQMSDAKRLEIINAAADHIDANYDDLMLFNRQNALLSLQRAKTKNDVDAVKKFYGIPFLKP</sequence>
<evidence type="ECO:0000313" key="2">
    <source>
        <dbReference type="EMBL" id="SDG76209.1"/>
    </source>
</evidence>
<keyword evidence="1" id="KW-0732">Signal</keyword>